<feature type="domain" description="Xylose isomerase-like TIM barrel" evidence="1">
    <location>
        <begin position="23"/>
        <end position="265"/>
    </location>
</feature>
<protein>
    <submittedName>
        <fullName evidence="2">Sugar phosphate isomerase/epimerase</fullName>
    </submittedName>
</protein>
<organism evidence="2 3">
    <name type="scientific">Palleronia aestuarii</name>
    <dbReference type="NCBI Taxonomy" id="568105"/>
    <lineage>
        <taxon>Bacteria</taxon>
        <taxon>Pseudomonadati</taxon>
        <taxon>Pseudomonadota</taxon>
        <taxon>Alphaproteobacteria</taxon>
        <taxon>Rhodobacterales</taxon>
        <taxon>Roseobacteraceae</taxon>
        <taxon>Palleronia</taxon>
    </lineage>
</organism>
<evidence type="ECO:0000313" key="3">
    <source>
        <dbReference type="Proteomes" id="UP000248916"/>
    </source>
</evidence>
<dbReference type="SUPFAM" id="SSF51658">
    <property type="entry name" value="Xylose isomerase-like"/>
    <property type="match status" value="1"/>
</dbReference>
<comment type="caution">
    <text evidence="2">The sequence shown here is derived from an EMBL/GenBank/DDBJ whole genome shotgun (WGS) entry which is preliminary data.</text>
</comment>
<dbReference type="EMBL" id="QKZL01000005">
    <property type="protein sequence ID" value="PZX17066.1"/>
    <property type="molecule type" value="Genomic_DNA"/>
</dbReference>
<keyword evidence="2" id="KW-0413">Isomerase</keyword>
<gene>
    <name evidence="2" type="ORF">LX81_01697</name>
</gene>
<evidence type="ECO:0000313" key="2">
    <source>
        <dbReference type="EMBL" id="PZX17066.1"/>
    </source>
</evidence>
<dbReference type="InterPro" id="IPR013022">
    <property type="entry name" value="Xyl_isomerase-like_TIM-brl"/>
</dbReference>
<dbReference type="OrthoDB" id="9801426at2"/>
<dbReference type="AlphaFoldDB" id="A0A2W7NUN1"/>
<dbReference type="InterPro" id="IPR036237">
    <property type="entry name" value="Xyl_isomerase-like_sf"/>
</dbReference>
<proteinExistence type="predicted"/>
<name>A0A2W7NUN1_9RHOB</name>
<dbReference type="InterPro" id="IPR050312">
    <property type="entry name" value="IolE/XylAMocC-like"/>
</dbReference>
<reference evidence="2 3" key="1">
    <citation type="submission" date="2018-06" db="EMBL/GenBank/DDBJ databases">
        <title>Genomic Encyclopedia of Archaeal and Bacterial Type Strains, Phase II (KMG-II): from individual species to whole genera.</title>
        <authorList>
            <person name="Goeker M."/>
        </authorList>
    </citation>
    <scope>NUCLEOTIDE SEQUENCE [LARGE SCALE GENOMIC DNA]</scope>
    <source>
        <strain evidence="2 3">DSM 22009</strain>
    </source>
</reference>
<dbReference type="PANTHER" id="PTHR12110">
    <property type="entry name" value="HYDROXYPYRUVATE ISOMERASE"/>
    <property type="match status" value="1"/>
</dbReference>
<dbReference type="Gene3D" id="3.20.20.150">
    <property type="entry name" value="Divalent-metal-dependent TIM barrel enzymes"/>
    <property type="match status" value="1"/>
</dbReference>
<dbReference type="Proteomes" id="UP000248916">
    <property type="component" value="Unassembled WGS sequence"/>
</dbReference>
<accession>A0A2W7NUN1</accession>
<dbReference type="GO" id="GO:0016853">
    <property type="term" value="F:isomerase activity"/>
    <property type="evidence" value="ECO:0007669"/>
    <property type="project" value="UniProtKB-KW"/>
</dbReference>
<evidence type="ECO:0000259" key="1">
    <source>
        <dbReference type="Pfam" id="PF01261"/>
    </source>
</evidence>
<dbReference type="Pfam" id="PF01261">
    <property type="entry name" value="AP_endonuc_2"/>
    <property type="match status" value="1"/>
</dbReference>
<dbReference type="PANTHER" id="PTHR12110:SF21">
    <property type="entry name" value="XYLOSE ISOMERASE-LIKE TIM BARREL DOMAIN-CONTAINING PROTEIN"/>
    <property type="match status" value="1"/>
</dbReference>
<dbReference type="RefSeq" id="WP_111536842.1">
    <property type="nucleotide sequence ID" value="NZ_QKZL01000005.1"/>
</dbReference>
<sequence>MLEYTLCNELLAEEGTDLGAQARIARDLGYVGLELAPYTLGPAPEEADARAIRKTVEDAGMRITGLHWLLSHYPDASITDPARQAATRSRLLRLLDLCAALGGEVIVHGSPANRRRPPGMSDADLVASLAEFFAPLAARAGELGLSYCIEPLAEAETIGDVGEGAALVRAVGHPAFRTMIDCSAAGQVEPPVADLIRRWVPEGVIGHIHANDTNRGAPGMGTDPFHNTVAALIETGWSRPIGIEPFRTLVDARVTAATGIATLRACEGALR</sequence>
<keyword evidence="3" id="KW-1185">Reference proteome</keyword>